<dbReference type="NCBIfam" id="NF011494">
    <property type="entry name" value="PRK14902.1"/>
    <property type="match status" value="1"/>
</dbReference>
<comment type="similarity">
    <text evidence="3 14">Belongs to the class I-like SAM-binding methyltransferase superfamily. RsmB/NOP family.</text>
</comment>
<evidence type="ECO:0000256" key="10">
    <source>
        <dbReference type="ARBA" id="ARBA00022884"/>
    </source>
</evidence>
<keyword evidence="7 14" id="KW-0489">Methyltransferase</keyword>
<evidence type="ECO:0000256" key="12">
    <source>
        <dbReference type="ARBA" id="ARBA00031088"/>
    </source>
</evidence>
<dbReference type="Gene3D" id="3.40.50.150">
    <property type="entry name" value="Vaccinia Virus protein VP39"/>
    <property type="match status" value="1"/>
</dbReference>
<keyword evidence="5" id="KW-0963">Cytoplasm</keyword>
<dbReference type="CDD" id="cd02440">
    <property type="entry name" value="AdoMet_MTases"/>
    <property type="match status" value="1"/>
</dbReference>
<dbReference type="Pfam" id="PF01189">
    <property type="entry name" value="Methyltr_RsmB-F"/>
    <property type="match status" value="1"/>
</dbReference>
<feature type="binding site" evidence="14">
    <location>
        <begin position="259"/>
        <end position="265"/>
    </location>
    <ligand>
        <name>S-adenosyl-L-methionine</name>
        <dbReference type="ChEBI" id="CHEBI:59789"/>
    </ligand>
</feature>
<evidence type="ECO:0000256" key="1">
    <source>
        <dbReference type="ARBA" id="ARBA00002724"/>
    </source>
</evidence>
<keyword evidence="10 14" id="KW-0694">RNA-binding</keyword>
<dbReference type="GO" id="GO:0005737">
    <property type="term" value="C:cytoplasm"/>
    <property type="evidence" value="ECO:0007669"/>
    <property type="project" value="UniProtKB-SubCell"/>
</dbReference>
<dbReference type="SUPFAM" id="SSF48013">
    <property type="entry name" value="NusB-like"/>
    <property type="match status" value="1"/>
</dbReference>
<dbReference type="AlphaFoldDB" id="A0A498CLM7"/>
<evidence type="ECO:0000313" key="16">
    <source>
        <dbReference type="EMBL" id="RLL10842.1"/>
    </source>
</evidence>
<evidence type="ECO:0000256" key="7">
    <source>
        <dbReference type="ARBA" id="ARBA00022603"/>
    </source>
</evidence>
<dbReference type="Proteomes" id="UP000276301">
    <property type="component" value="Unassembled WGS sequence"/>
</dbReference>
<gene>
    <name evidence="16" type="primary">rsmB</name>
    <name evidence="16" type="ORF">D4A47_08085</name>
</gene>
<evidence type="ECO:0000256" key="2">
    <source>
        <dbReference type="ARBA" id="ARBA00004496"/>
    </source>
</evidence>
<reference evidence="16 17" key="1">
    <citation type="submission" date="2018-10" db="EMBL/GenBank/DDBJ databases">
        <title>Anaerotruncus faecis sp. nov., isolated from human feces.</title>
        <authorList>
            <person name="Wang Y.-J."/>
        </authorList>
    </citation>
    <scope>NUCLEOTIDE SEQUENCE [LARGE SCALE GENOMIC DNA]</scope>
    <source>
        <strain evidence="16 17">22A2-44</strain>
    </source>
</reference>
<evidence type="ECO:0000256" key="4">
    <source>
        <dbReference type="ARBA" id="ARBA00012140"/>
    </source>
</evidence>
<keyword evidence="6" id="KW-0698">rRNA processing</keyword>
<dbReference type="Gene3D" id="1.10.940.10">
    <property type="entry name" value="NusB-like"/>
    <property type="match status" value="1"/>
</dbReference>
<dbReference type="InterPro" id="IPR029063">
    <property type="entry name" value="SAM-dependent_MTases_sf"/>
</dbReference>
<name>A0A498CLM7_9FIRM</name>
<keyword evidence="9 14" id="KW-0949">S-adenosyl-L-methionine</keyword>
<dbReference type="PROSITE" id="PS51686">
    <property type="entry name" value="SAM_MT_RSMB_NOP"/>
    <property type="match status" value="1"/>
</dbReference>
<dbReference type="EC" id="2.1.1.176" evidence="4"/>
<dbReference type="Pfam" id="PF01029">
    <property type="entry name" value="NusB"/>
    <property type="match status" value="1"/>
</dbReference>
<dbReference type="PANTHER" id="PTHR22807:SF53">
    <property type="entry name" value="RIBOSOMAL RNA SMALL SUBUNIT METHYLTRANSFERASE B-RELATED"/>
    <property type="match status" value="1"/>
</dbReference>
<evidence type="ECO:0000313" key="17">
    <source>
        <dbReference type="Proteomes" id="UP000276301"/>
    </source>
</evidence>
<dbReference type="GO" id="GO:0006355">
    <property type="term" value="P:regulation of DNA-templated transcription"/>
    <property type="evidence" value="ECO:0007669"/>
    <property type="project" value="InterPro"/>
</dbReference>
<evidence type="ECO:0000256" key="13">
    <source>
        <dbReference type="ARBA" id="ARBA00047283"/>
    </source>
</evidence>
<dbReference type="InterPro" id="IPR004573">
    <property type="entry name" value="rRNA_ssu_MeTfrase_B"/>
</dbReference>
<dbReference type="GO" id="GO:0008649">
    <property type="term" value="F:rRNA methyltransferase activity"/>
    <property type="evidence" value="ECO:0007669"/>
    <property type="project" value="InterPro"/>
</dbReference>
<evidence type="ECO:0000259" key="15">
    <source>
        <dbReference type="PROSITE" id="PS51686"/>
    </source>
</evidence>
<dbReference type="InterPro" id="IPR049560">
    <property type="entry name" value="MeTrfase_RsmB-F_NOP2_cat"/>
</dbReference>
<comment type="catalytic activity">
    <reaction evidence="13">
        <text>cytidine(967) in 16S rRNA + S-adenosyl-L-methionine = 5-methylcytidine(967) in 16S rRNA + S-adenosyl-L-homocysteine + H(+)</text>
        <dbReference type="Rhea" id="RHEA:42748"/>
        <dbReference type="Rhea" id="RHEA-COMP:10219"/>
        <dbReference type="Rhea" id="RHEA-COMP:10220"/>
        <dbReference type="ChEBI" id="CHEBI:15378"/>
        <dbReference type="ChEBI" id="CHEBI:57856"/>
        <dbReference type="ChEBI" id="CHEBI:59789"/>
        <dbReference type="ChEBI" id="CHEBI:74483"/>
        <dbReference type="ChEBI" id="CHEBI:82748"/>
        <dbReference type="EC" id="2.1.1.176"/>
    </reaction>
</comment>
<dbReference type="EMBL" id="RCHT01000012">
    <property type="protein sequence ID" value="RLL10842.1"/>
    <property type="molecule type" value="Genomic_DNA"/>
</dbReference>
<evidence type="ECO:0000256" key="6">
    <source>
        <dbReference type="ARBA" id="ARBA00022552"/>
    </source>
</evidence>
<feature type="domain" description="SAM-dependent MTase RsmB/NOP-type" evidence="15">
    <location>
        <begin position="169"/>
        <end position="426"/>
    </location>
</feature>
<dbReference type="Gene3D" id="3.30.70.1170">
    <property type="entry name" value="Sun protein, domain 3"/>
    <property type="match status" value="1"/>
</dbReference>
<sequence>MKDARTAAAQALMRMEGAGAYSNLVIDALSAKNGLSPRDGAFAAALFYGTLERMLTIDHILARYSAKPLSALTPAVRASLRMGVCQLLYMDGVDDYAAVSESVNLVKSLGCARASGFVNGVLRAFLRDGKAVPPAGSSRAGQLAVDYSCPAWLVEEWLASYGEEAALRMLAGSLGKAPVYLRANTLRITPEALCERLAAEGAEAVPAAPPDGCVAVRGRLAVETLSAFAEGLFHVQDRASQLCAEALGALPGERVLDACAAPGGKTFTIAERMENRGEVVARDLHQKRADLVAKGARRLGVSIVTASAGDAGVYDPALGEFDRVLCDVPCSGFGVIRRKPEIKYKPPESIQNLPEIQYKILQTSSQYLRSGGRLVYSTCTLLPAENERVVERFLAENGGFGLISQETHTGEREDTDGFFTACLERR</sequence>
<dbReference type="InterPro" id="IPR023267">
    <property type="entry name" value="RCMT"/>
</dbReference>
<keyword evidence="8 14" id="KW-0808">Transferase</keyword>
<keyword evidence="17" id="KW-1185">Reference proteome</keyword>
<evidence type="ECO:0000256" key="11">
    <source>
        <dbReference type="ARBA" id="ARBA00030399"/>
    </source>
</evidence>
<dbReference type="InterPro" id="IPR018314">
    <property type="entry name" value="RsmB/NOL1/NOP2-like_CS"/>
</dbReference>
<accession>A0A498CLM7</accession>
<feature type="active site" description="Nucleophile" evidence="14">
    <location>
        <position position="379"/>
    </location>
</feature>
<evidence type="ECO:0000256" key="9">
    <source>
        <dbReference type="ARBA" id="ARBA00022691"/>
    </source>
</evidence>
<comment type="caution">
    <text evidence="16">The sequence shown here is derived from an EMBL/GenBank/DDBJ whole genome shotgun (WGS) entry which is preliminary data.</text>
</comment>
<dbReference type="InterPro" id="IPR006027">
    <property type="entry name" value="NusB_RsmB_TIM44"/>
</dbReference>
<dbReference type="PROSITE" id="PS01153">
    <property type="entry name" value="NOL1_NOP2_SUN"/>
    <property type="match status" value="1"/>
</dbReference>
<dbReference type="NCBIfam" id="TIGR00563">
    <property type="entry name" value="rsmB"/>
    <property type="match status" value="1"/>
</dbReference>
<dbReference type="InterPro" id="IPR035926">
    <property type="entry name" value="NusB-like_sf"/>
</dbReference>
<feature type="binding site" evidence="14">
    <location>
        <position position="327"/>
    </location>
    <ligand>
        <name>S-adenosyl-L-methionine</name>
        <dbReference type="ChEBI" id="CHEBI:59789"/>
    </ligand>
</feature>
<dbReference type="RefSeq" id="WP_121586906.1">
    <property type="nucleotide sequence ID" value="NZ_RCHT01000012.1"/>
</dbReference>
<evidence type="ECO:0000256" key="14">
    <source>
        <dbReference type="PROSITE-ProRule" id="PRU01023"/>
    </source>
</evidence>
<protein>
    <recommendedName>
        <fullName evidence="4">16S rRNA (cytosine(967)-C(5))-methyltransferase</fullName>
        <ecNumber evidence="4">2.1.1.176</ecNumber>
    </recommendedName>
    <alternativeName>
        <fullName evidence="11">16S rRNA m5C967 methyltransferase</fullName>
    </alternativeName>
    <alternativeName>
        <fullName evidence="12">rRNA (cytosine-C(5)-)-methyltransferase RsmB</fullName>
    </alternativeName>
</protein>
<dbReference type="GO" id="GO:0003723">
    <property type="term" value="F:RNA binding"/>
    <property type="evidence" value="ECO:0007669"/>
    <property type="project" value="UniProtKB-UniRule"/>
</dbReference>
<feature type="binding site" evidence="14">
    <location>
        <position position="283"/>
    </location>
    <ligand>
        <name>S-adenosyl-L-methionine</name>
        <dbReference type="ChEBI" id="CHEBI:59789"/>
    </ligand>
</feature>
<comment type="function">
    <text evidence="1">Specifically methylates the cytosine at position 967 (m5C967) of 16S rRNA.</text>
</comment>
<dbReference type="InterPro" id="IPR054728">
    <property type="entry name" value="RsmB-like_ferredoxin"/>
</dbReference>
<feature type="binding site" evidence="14">
    <location>
        <position position="310"/>
    </location>
    <ligand>
        <name>S-adenosyl-L-methionine</name>
        <dbReference type="ChEBI" id="CHEBI:59789"/>
    </ligand>
</feature>
<organism evidence="16 17">
    <name type="scientific">Anaerotruncus massiliensis</name>
    <name type="common">ex Liu et al. 2021</name>
    <dbReference type="NCBI Taxonomy" id="2321404"/>
    <lineage>
        <taxon>Bacteria</taxon>
        <taxon>Bacillati</taxon>
        <taxon>Bacillota</taxon>
        <taxon>Clostridia</taxon>
        <taxon>Eubacteriales</taxon>
        <taxon>Oscillospiraceae</taxon>
        <taxon>Anaerotruncus</taxon>
    </lineage>
</organism>
<dbReference type="PRINTS" id="PR02008">
    <property type="entry name" value="RCMTFAMILY"/>
</dbReference>
<proteinExistence type="inferred from homology"/>
<comment type="subcellular location">
    <subcellularLocation>
        <location evidence="2">Cytoplasm</location>
    </subcellularLocation>
</comment>
<evidence type="ECO:0000256" key="3">
    <source>
        <dbReference type="ARBA" id="ARBA00007494"/>
    </source>
</evidence>
<dbReference type="PANTHER" id="PTHR22807">
    <property type="entry name" value="NOP2 YEAST -RELATED NOL1/NOP2/FMU SUN DOMAIN-CONTAINING"/>
    <property type="match status" value="1"/>
</dbReference>
<evidence type="ECO:0000256" key="5">
    <source>
        <dbReference type="ARBA" id="ARBA00022490"/>
    </source>
</evidence>
<dbReference type="InterPro" id="IPR001678">
    <property type="entry name" value="MeTrfase_RsmB-F_NOP2_dom"/>
</dbReference>
<evidence type="ECO:0000256" key="8">
    <source>
        <dbReference type="ARBA" id="ARBA00022679"/>
    </source>
</evidence>
<dbReference type="SUPFAM" id="SSF53335">
    <property type="entry name" value="S-adenosyl-L-methionine-dependent methyltransferases"/>
    <property type="match status" value="1"/>
</dbReference>
<dbReference type="Pfam" id="PF22458">
    <property type="entry name" value="RsmF-B_ferredox"/>
    <property type="match status" value="1"/>
</dbReference>